<accession>A0A834XPE7</accession>
<keyword evidence="1" id="KW-0732">Signal</keyword>
<gene>
    <name evidence="3" type="ORF">HCN44_007330</name>
</gene>
<evidence type="ECO:0000313" key="3">
    <source>
        <dbReference type="EMBL" id="KAF7989020.1"/>
    </source>
</evidence>
<feature type="domain" description="Peptidase S1" evidence="2">
    <location>
        <begin position="50"/>
        <end position="248"/>
    </location>
</feature>
<dbReference type="Pfam" id="PF00089">
    <property type="entry name" value="Trypsin"/>
    <property type="match status" value="1"/>
</dbReference>
<dbReference type="PANTHER" id="PTHR24260:SF136">
    <property type="entry name" value="GH08193P-RELATED"/>
    <property type="match status" value="1"/>
</dbReference>
<dbReference type="InterPro" id="IPR009003">
    <property type="entry name" value="Peptidase_S1_PA"/>
</dbReference>
<sequence>MSKLSLTFITLLIISISIKYGYGHRLSDYVNPGFRTTDIFPEIKIKNHFKNNFCSGVLISEFHVLTTLNCLVNNKDNSTLNIDKNPSNYVVSIFSKSNDDEFLFHNVSSISTSGQANENGVAILKLEQNGNKDMVKNLYSNEKSRGKIHDTVTFIHYEKLTDNLSKISNPSKLLKSNVLLKYGRVCNASIYYSSFCGEYTSTTICKNFHGEPVFNGAMEIIGLVKNDNNFNCQKKIIIIDISVHRNWISSILFRNEIIDASSEAPVTEDNFNIMIRKILTGN</sequence>
<dbReference type="GO" id="GO:0006508">
    <property type="term" value="P:proteolysis"/>
    <property type="evidence" value="ECO:0007669"/>
    <property type="project" value="InterPro"/>
</dbReference>
<comment type="caution">
    <text evidence="3">The sequence shown here is derived from an EMBL/GenBank/DDBJ whole genome shotgun (WGS) entry which is preliminary data.</text>
</comment>
<dbReference type="SUPFAM" id="SSF50494">
    <property type="entry name" value="Trypsin-like serine proteases"/>
    <property type="match status" value="1"/>
</dbReference>
<evidence type="ECO:0000313" key="4">
    <source>
        <dbReference type="Proteomes" id="UP000639338"/>
    </source>
</evidence>
<protein>
    <recommendedName>
        <fullName evidence="2">Peptidase S1 domain-containing protein</fullName>
    </recommendedName>
</protein>
<keyword evidence="4" id="KW-1185">Reference proteome</keyword>
<dbReference type="GO" id="GO:0004252">
    <property type="term" value="F:serine-type endopeptidase activity"/>
    <property type="evidence" value="ECO:0007669"/>
    <property type="project" value="InterPro"/>
</dbReference>
<organism evidence="3 4">
    <name type="scientific">Aphidius gifuensis</name>
    <name type="common">Parasitoid wasp</name>
    <dbReference type="NCBI Taxonomy" id="684658"/>
    <lineage>
        <taxon>Eukaryota</taxon>
        <taxon>Metazoa</taxon>
        <taxon>Ecdysozoa</taxon>
        <taxon>Arthropoda</taxon>
        <taxon>Hexapoda</taxon>
        <taxon>Insecta</taxon>
        <taxon>Pterygota</taxon>
        <taxon>Neoptera</taxon>
        <taxon>Endopterygota</taxon>
        <taxon>Hymenoptera</taxon>
        <taxon>Apocrita</taxon>
        <taxon>Ichneumonoidea</taxon>
        <taxon>Braconidae</taxon>
        <taxon>Aphidiinae</taxon>
        <taxon>Aphidius</taxon>
    </lineage>
</organism>
<name>A0A834XPE7_APHGI</name>
<evidence type="ECO:0000256" key="1">
    <source>
        <dbReference type="SAM" id="SignalP"/>
    </source>
</evidence>
<dbReference type="EMBL" id="JACMRX010000005">
    <property type="protein sequence ID" value="KAF7989020.1"/>
    <property type="molecule type" value="Genomic_DNA"/>
</dbReference>
<dbReference type="PANTHER" id="PTHR24260">
    <property type="match status" value="1"/>
</dbReference>
<proteinExistence type="predicted"/>
<dbReference type="AlphaFoldDB" id="A0A834XPE7"/>
<reference evidence="3 4" key="1">
    <citation type="submission" date="2020-08" db="EMBL/GenBank/DDBJ databases">
        <title>Aphidius gifuensis genome sequencing and assembly.</title>
        <authorList>
            <person name="Du Z."/>
        </authorList>
    </citation>
    <scope>NUCLEOTIDE SEQUENCE [LARGE SCALE GENOMIC DNA]</scope>
    <source>
        <strain evidence="3">YNYX2018</strain>
        <tissue evidence="3">Adults</tissue>
    </source>
</reference>
<feature type="signal peptide" evidence="1">
    <location>
        <begin position="1"/>
        <end position="23"/>
    </location>
</feature>
<dbReference type="Proteomes" id="UP000639338">
    <property type="component" value="Unassembled WGS sequence"/>
</dbReference>
<feature type="chain" id="PRO_5032569357" description="Peptidase S1 domain-containing protein" evidence="1">
    <location>
        <begin position="24"/>
        <end position="282"/>
    </location>
</feature>
<dbReference type="InterPro" id="IPR001254">
    <property type="entry name" value="Trypsin_dom"/>
</dbReference>
<dbReference type="InterPro" id="IPR051333">
    <property type="entry name" value="CLIP_Serine_Protease"/>
</dbReference>
<dbReference type="Gene3D" id="2.40.10.10">
    <property type="entry name" value="Trypsin-like serine proteases"/>
    <property type="match status" value="1"/>
</dbReference>
<evidence type="ECO:0000259" key="2">
    <source>
        <dbReference type="Pfam" id="PF00089"/>
    </source>
</evidence>
<dbReference type="InterPro" id="IPR043504">
    <property type="entry name" value="Peptidase_S1_PA_chymotrypsin"/>
</dbReference>